<proteinExistence type="predicted"/>
<evidence type="ECO:0000313" key="3">
    <source>
        <dbReference type="Proteomes" id="UP000654918"/>
    </source>
</evidence>
<feature type="region of interest" description="Disordered" evidence="1">
    <location>
        <begin position="65"/>
        <end position="89"/>
    </location>
</feature>
<dbReference type="EMBL" id="WIGO01000215">
    <property type="protein sequence ID" value="KAF6823325.1"/>
    <property type="molecule type" value="Genomic_DNA"/>
</dbReference>
<reference evidence="2" key="1">
    <citation type="journal article" date="2020" name="Phytopathology">
        <title>Genome Sequence Resources of Colletotrichum truncatum, C. plurivorum, C. musicola, and C. sojae: Four Species Pathogenic to Soybean (Glycine max).</title>
        <authorList>
            <person name="Rogerio F."/>
            <person name="Boufleur T.R."/>
            <person name="Ciampi-Guillardi M."/>
            <person name="Sukno S.A."/>
            <person name="Thon M.R."/>
            <person name="Massola Junior N.S."/>
            <person name="Baroncelli R."/>
        </authorList>
    </citation>
    <scope>NUCLEOTIDE SEQUENCE</scope>
    <source>
        <strain evidence="2">LFN00145</strain>
    </source>
</reference>
<feature type="compositionally biased region" description="Basic and acidic residues" evidence="1">
    <location>
        <begin position="114"/>
        <end position="128"/>
    </location>
</feature>
<dbReference type="Proteomes" id="UP000654918">
    <property type="component" value="Unassembled WGS sequence"/>
</dbReference>
<accession>A0A8H6N8H7</accession>
<feature type="region of interest" description="Disordered" evidence="1">
    <location>
        <begin position="110"/>
        <end position="143"/>
    </location>
</feature>
<evidence type="ECO:0000313" key="2">
    <source>
        <dbReference type="EMBL" id="KAF6823325.1"/>
    </source>
</evidence>
<evidence type="ECO:0000256" key="1">
    <source>
        <dbReference type="SAM" id="MobiDB-lite"/>
    </source>
</evidence>
<gene>
    <name evidence="2" type="ORF">CPLU01_11465</name>
</gene>
<comment type="caution">
    <text evidence="2">The sequence shown here is derived from an EMBL/GenBank/DDBJ whole genome shotgun (WGS) entry which is preliminary data.</text>
</comment>
<name>A0A8H6N8H7_9PEZI</name>
<sequence length="257" mass="28261">MQESEFCNLLTRPGWVVVPPPRILVLVYPLQRIHESLRSPALAHFPTGLAFPKFLPDGRVVSPPQTPAIRSSRERIPSHVEPGPMAARSQETILRTKTRLPPLSILARRLARQGQERKARTSSTERETSSSAGPRPSFVVDNRHEGEPIAVEDCRILLAGAPFTSRDSRREGERLSRCSLKTLQSDDNSMGSSSIGPVIGPLLKTVCGGGFAVLAYRPLSVRRPHAPPLPRPRCSACTVHDDIPVEFPGPLQRLQVC</sequence>
<organism evidence="2 3">
    <name type="scientific">Colletotrichum plurivorum</name>
    <dbReference type="NCBI Taxonomy" id="2175906"/>
    <lineage>
        <taxon>Eukaryota</taxon>
        <taxon>Fungi</taxon>
        <taxon>Dikarya</taxon>
        <taxon>Ascomycota</taxon>
        <taxon>Pezizomycotina</taxon>
        <taxon>Sordariomycetes</taxon>
        <taxon>Hypocreomycetidae</taxon>
        <taxon>Glomerellales</taxon>
        <taxon>Glomerellaceae</taxon>
        <taxon>Colletotrichum</taxon>
        <taxon>Colletotrichum orchidearum species complex</taxon>
    </lineage>
</organism>
<keyword evidence="3" id="KW-1185">Reference proteome</keyword>
<protein>
    <submittedName>
        <fullName evidence="2">Uncharacterized protein</fullName>
    </submittedName>
</protein>
<dbReference type="AlphaFoldDB" id="A0A8H6N8H7"/>